<accession>A0A2S5R9D4</accession>
<dbReference type="GO" id="GO:0008276">
    <property type="term" value="F:protein methyltransferase activity"/>
    <property type="evidence" value="ECO:0007669"/>
    <property type="project" value="InterPro"/>
</dbReference>
<protein>
    <submittedName>
        <fullName evidence="5">50S ribosomal protein L3 glutamine methyltransferase</fullName>
    </submittedName>
</protein>
<organism evidence="5 6">
    <name type="scientific">Holospora curviuscula</name>
    <dbReference type="NCBI Taxonomy" id="1082868"/>
    <lineage>
        <taxon>Bacteria</taxon>
        <taxon>Pseudomonadati</taxon>
        <taxon>Pseudomonadota</taxon>
        <taxon>Alphaproteobacteria</taxon>
        <taxon>Holosporales</taxon>
        <taxon>Holosporaceae</taxon>
        <taxon>Holospora</taxon>
    </lineage>
</organism>
<dbReference type="PANTHER" id="PTHR18895">
    <property type="entry name" value="HEMK METHYLTRANSFERASE"/>
    <property type="match status" value="1"/>
</dbReference>
<name>A0A2S5R9D4_9PROT</name>
<feature type="domain" description="Methyltransferase" evidence="4">
    <location>
        <begin position="117"/>
        <end position="194"/>
    </location>
</feature>
<dbReference type="InterPro" id="IPR025714">
    <property type="entry name" value="Methyltranfer_dom"/>
</dbReference>
<dbReference type="InterPro" id="IPR004556">
    <property type="entry name" value="HemK-like"/>
</dbReference>
<evidence type="ECO:0000259" key="4">
    <source>
        <dbReference type="Pfam" id="PF13847"/>
    </source>
</evidence>
<dbReference type="CDD" id="cd02440">
    <property type="entry name" value="AdoMet_MTases"/>
    <property type="match status" value="1"/>
</dbReference>
<reference evidence="5 6" key="1">
    <citation type="submission" date="2017-11" db="EMBL/GenBank/DDBJ databases">
        <title>Comparative genomic analysis of Holospora spp., intranuclear symbionts of paramecia.</title>
        <authorList>
            <person name="Garushyants S.K."/>
            <person name="Beliavskaya A."/>
            <person name="Malko D.B."/>
            <person name="Logacheva M.D."/>
            <person name="Rautian M.S."/>
            <person name="Gelfand M.S."/>
        </authorList>
    </citation>
    <scope>NUCLEOTIDE SEQUENCE [LARGE SCALE GENOMIC DNA]</scope>
    <source>
        <strain evidence="6">02AZ16</strain>
    </source>
</reference>
<keyword evidence="5" id="KW-0687">Ribonucleoprotein</keyword>
<dbReference type="InterPro" id="IPR050320">
    <property type="entry name" value="N5-glutamine_MTase"/>
</dbReference>
<dbReference type="GO" id="GO:0003676">
    <property type="term" value="F:nucleic acid binding"/>
    <property type="evidence" value="ECO:0007669"/>
    <property type="project" value="InterPro"/>
</dbReference>
<dbReference type="AlphaFoldDB" id="A0A2S5R9D4"/>
<gene>
    <name evidence="5" type="ORF">HCUR_00731</name>
</gene>
<dbReference type="NCBIfam" id="TIGR00536">
    <property type="entry name" value="hemK_fam"/>
    <property type="match status" value="1"/>
</dbReference>
<evidence type="ECO:0000313" key="6">
    <source>
        <dbReference type="Proteomes" id="UP000239425"/>
    </source>
</evidence>
<dbReference type="PANTHER" id="PTHR18895:SF74">
    <property type="entry name" value="MTRF1L RELEASE FACTOR GLUTAMINE METHYLTRANSFERASE"/>
    <property type="match status" value="1"/>
</dbReference>
<keyword evidence="5" id="KW-0689">Ribosomal protein</keyword>
<keyword evidence="2 5" id="KW-0808">Transferase</keyword>
<evidence type="ECO:0000313" key="5">
    <source>
        <dbReference type="EMBL" id="PPE03812.1"/>
    </source>
</evidence>
<sequence>MSYSFYDKALQLGKCFVHHKQVPFDVGYRWGRTFLQEAFGLSSHQWTLTMFERYWHHEDLECWVEAFIVEHKPLSRSTQRRFFWNQYFTLNEATLDPRPETEGLVQLVLNEASGIHNILDLGTGSGCIVLSLLEALPWVQGVGVDIQEKALEAAQKNALILALDQRVQWISGNWYENLEQHGFKKNSFDVIISNPPYIASSQWSKLPLEVQRWDPKIALDGGEEGITPYKVIIPGAKEWLSAKGLLVLEIPAYSCTELLIFLGKKHFSKVSLVLDHFDRKRYLRMRS</sequence>
<evidence type="ECO:0000256" key="1">
    <source>
        <dbReference type="ARBA" id="ARBA00022603"/>
    </source>
</evidence>
<dbReference type="GO" id="GO:0005840">
    <property type="term" value="C:ribosome"/>
    <property type="evidence" value="ECO:0007669"/>
    <property type="project" value="UniProtKB-KW"/>
</dbReference>
<keyword evidence="3" id="KW-0949">S-adenosyl-L-methionine</keyword>
<comment type="caution">
    <text evidence="5">The sequence shown here is derived from an EMBL/GenBank/DDBJ whole genome shotgun (WGS) entry which is preliminary data.</text>
</comment>
<dbReference type="OrthoDB" id="9800643at2"/>
<dbReference type="GO" id="GO:0032259">
    <property type="term" value="P:methylation"/>
    <property type="evidence" value="ECO:0007669"/>
    <property type="project" value="UniProtKB-KW"/>
</dbReference>
<dbReference type="Gene3D" id="3.40.50.150">
    <property type="entry name" value="Vaccinia Virus protein VP39"/>
    <property type="match status" value="1"/>
</dbReference>
<dbReference type="InterPro" id="IPR029063">
    <property type="entry name" value="SAM-dependent_MTases_sf"/>
</dbReference>
<keyword evidence="1 5" id="KW-0489">Methyltransferase</keyword>
<evidence type="ECO:0000256" key="3">
    <source>
        <dbReference type="ARBA" id="ARBA00022691"/>
    </source>
</evidence>
<dbReference type="EMBL" id="PHHC01000081">
    <property type="protein sequence ID" value="PPE03812.1"/>
    <property type="molecule type" value="Genomic_DNA"/>
</dbReference>
<dbReference type="Proteomes" id="UP000239425">
    <property type="component" value="Unassembled WGS sequence"/>
</dbReference>
<dbReference type="PROSITE" id="PS00092">
    <property type="entry name" value="N6_MTASE"/>
    <property type="match status" value="1"/>
</dbReference>
<dbReference type="Pfam" id="PF13847">
    <property type="entry name" value="Methyltransf_31"/>
    <property type="match status" value="1"/>
</dbReference>
<dbReference type="InterPro" id="IPR002052">
    <property type="entry name" value="DNA_methylase_N6_adenine_CS"/>
</dbReference>
<keyword evidence="6" id="KW-1185">Reference proteome</keyword>
<proteinExistence type="predicted"/>
<dbReference type="RefSeq" id="WP_104206767.1">
    <property type="nucleotide sequence ID" value="NZ_PHHC01000081.1"/>
</dbReference>
<evidence type="ECO:0000256" key="2">
    <source>
        <dbReference type="ARBA" id="ARBA00022679"/>
    </source>
</evidence>
<dbReference type="SUPFAM" id="SSF53335">
    <property type="entry name" value="S-adenosyl-L-methionine-dependent methyltransferases"/>
    <property type="match status" value="1"/>
</dbReference>